<dbReference type="SUPFAM" id="SSF88659">
    <property type="entry name" value="Sigma3 and sigma4 domains of RNA polymerase sigma factors"/>
    <property type="match status" value="1"/>
</dbReference>
<dbReference type="InterPro" id="IPR036388">
    <property type="entry name" value="WH-like_DNA-bd_sf"/>
</dbReference>
<dbReference type="GO" id="GO:0016987">
    <property type="term" value="F:sigma factor activity"/>
    <property type="evidence" value="ECO:0007669"/>
    <property type="project" value="InterPro"/>
</dbReference>
<dbReference type="InterPro" id="IPR007627">
    <property type="entry name" value="RNA_pol_sigma70_r2"/>
</dbReference>
<dbReference type="InterPro" id="IPR013324">
    <property type="entry name" value="RNA_pol_sigma_r3/r4-like"/>
</dbReference>
<name>A0A4P6ULR0_9BURK</name>
<dbReference type="PANTHER" id="PTHR30173">
    <property type="entry name" value="SIGMA 19 FACTOR"/>
    <property type="match status" value="1"/>
</dbReference>
<accession>A0A4P6ULR0</accession>
<dbReference type="GO" id="GO:0003677">
    <property type="term" value="F:DNA binding"/>
    <property type="evidence" value="ECO:0007669"/>
    <property type="project" value="InterPro"/>
</dbReference>
<gene>
    <name evidence="3" type="ORF">DW355_16515</name>
</gene>
<dbReference type="InterPro" id="IPR013325">
    <property type="entry name" value="RNA_pol_sigma_r2"/>
</dbReference>
<dbReference type="OrthoDB" id="3211555at2"/>
<evidence type="ECO:0000313" key="4">
    <source>
        <dbReference type="Proteomes" id="UP000292939"/>
    </source>
</evidence>
<proteinExistence type="predicted"/>
<dbReference type="InterPro" id="IPR014284">
    <property type="entry name" value="RNA_pol_sigma-70_dom"/>
</dbReference>
<evidence type="ECO:0000313" key="3">
    <source>
        <dbReference type="EMBL" id="QBK06103.1"/>
    </source>
</evidence>
<dbReference type="InterPro" id="IPR052704">
    <property type="entry name" value="ECF_Sigma-70_Domain"/>
</dbReference>
<organism evidence="3 4">
    <name type="scientific">Hylemonella gracilis</name>
    <dbReference type="NCBI Taxonomy" id="80880"/>
    <lineage>
        <taxon>Bacteria</taxon>
        <taxon>Pseudomonadati</taxon>
        <taxon>Pseudomonadota</taxon>
        <taxon>Betaproteobacteria</taxon>
        <taxon>Burkholderiales</taxon>
        <taxon>Comamonadaceae</taxon>
        <taxon>Hylemonella</taxon>
    </lineage>
</organism>
<dbReference type="Proteomes" id="UP000292939">
    <property type="component" value="Chromosome"/>
</dbReference>
<dbReference type="Gene3D" id="1.10.1740.10">
    <property type="match status" value="1"/>
</dbReference>
<dbReference type="EMBL" id="CP031395">
    <property type="protein sequence ID" value="QBK06103.1"/>
    <property type="molecule type" value="Genomic_DNA"/>
</dbReference>
<protein>
    <submittedName>
        <fullName evidence="3">RNA polymerase sigma factor</fullName>
    </submittedName>
</protein>
<evidence type="ECO:0000259" key="2">
    <source>
        <dbReference type="Pfam" id="PF08281"/>
    </source>
</evidence>
<dbReference type="KEGG" id="hgr:DW355_16515"/>
<dbReference type="PANTHER" id="PTHR30173:SF43">
    <property type="entry name" value="ECF RNA POLYMERASE SIGMA FACTOR SIGI-RELATED"/>
    <property type="match status" value="1"/>
</dbReference>
<dbReference type="AlphaFoldDB" id="A0A4P6ULR0"/>
<sequence>MRDEYLPDLLDADRHQLVRAATRLLGPAEAEDAVQDAYVRALENQELELNAAQAWLLTVMRHIAIDRLRRRQWMQQWLAESADAPLGHEQASAESETALLQESTRALRLLADHLPATDGAVVLLHEVFEAEHAEIAQAQGKTAAGSRQQLRRALLRLREAADTLVHQPGQIWALEQEQTEAAEKEALFQLYAQSLHLRDPRTLWAMLRQPPVSASAHHLAPQAALESTYTSAPTPRATASGLVQIGGQLGLALTLDGVTLCVLPLGARSEEAPWATIAA</sequence>
<evidence type="ECO:0000259" key="1">
    <source>
        <dbReference type="Pfam" id="PF04542"/>
    </source>
</evidence>
<dbReference type="GO" id="GO:0006352">
    <property type="term" value="P:DNA-templated transcription initiation"/>
    <property type="evidence" value="ECO:0007669"/>
    <property type="project" value="InterPro"/>
</dbReference>
<feature type="domain" description="RNA polymerase sigma-70 region 2" evidence="1">
    <location>
        <begin position="13"/>
        <end position="73"/>
    </location>
</feature>
<dbReference type="RefSeq" id="WP_131281747.1">
    <property type="nucleotide sequence ID" value="NZ_CP031395.1"/>
</dbReference>
<feature type="domain" description="RNA polymerase sigma factor 70 region 4 type 2" evidence="2">
    <location>
        <begin position="105"/>
        <end position="157"/>
    </location>
</feature>
<reference evidence="3 4" key="1">
    <citation type="submission" date="2018-07" db="EMBL/GenBank/DDBJ databases">
        <title>Exploring interactions and the metabolic potential of the ultra-small soil bacteria Hylemonella gracilis.</title>
        <authorList>
            <person name="Tyc O."/>
            <person name="Kulkarni P."/>
            <person name="Gawehns F."/>
            <person name="Hundscheid M."/>
            <person name="Zweers H."/>
            <person name="Garbeva P."/>
        </authorList>
    </citation>
    <scope>NUCLEOTIDE SEQUENCE [LARGE SCALE GENOMIC DNA]</scope>
    <source>
        <strain evidence="3 4">NS1</strain>
    </source>
</reference>
<dbReference type="Pfam" id="PF08281">
    <property type="entry name" value="Sigma70_r4_2"/>
    <property type="match status" value="1"/>
</dbReference>
<dbReference type="Gene3D" id="1.10.10.10">
    <property type="entry name" value="Winged helix-like DNA-binding domain superfamily/Winged helix DNA-binding domain"/>
    <property type="match status" value="1"/>
</dbReference>
<dbReference type="Pfam" id="PF04542">
    <property type="entry name" value="Sigma70_r2"/>
    <property type="match status" value="1"/>
</dbReference>
<dbReference type="SUPFAM" id="SSF88946">
    <property type="entry name" value="Sigma2 domain of RNA polymerase sigma factors"/>
    <property type="match status" value="1"/>
</dbReference>
<dbReference type="NCBIfam" id="TIGR02937">
    <property type="entry name" value="sigma70-ECF"/>
    <property type="match status" value="1"/>
</dbReference>
<dbReference type="InterPro" id="IPR013249">
    <property type="entry name" value="RNA_pol_sigma70_r4_t2"/>
</dbReference>